<dbReference type="Proteomes" id="UP000474567">
    <property type="component" value="Unassembled WGS sequence"/>
</dbReference>
<gene>
    <name evidence="1" type="ORF">FLACOL7796_03533</name>
</gene>
<evidence type="ECO:0000313" key="1">
    <source>
        <dbReference type="EMBL" id="CAA9200967.1"/>
    </source>
</evidence>
<organism evidence="1 2">
    <name type="scientific">Flavobacterium collinsii</name>
    <dbReference type="NCBI Taxonomy" id="1114861"/>
    <lineage>
        <taxon>Bacteria</taxon>
        <taxon>Pseudomonadati</taxon>
        <taxon>Bacteroidota</taxon>
        <taxon>Flavobacteriia</taxon>
        <taxon>Flavobacteriales</taxon>
        <taxon>Flavobacteriaceae</taxon>
        <taxon>Flavobacterium</taxon>
    </lineage>
</organism>
<keyword evidence="2" id="KW-1185">Reference proteome</keyword>
<name>A0ABM8KMS7_9FLAO</name>
<protein>
    <recommendedName>
        <fullName evidence="3">Transposase</fullName>
    </recommendedName>
</protein>
<sequence>MLLLIYKKANNLGYKTAKRRFVIELRELITAVMIILSGGDPQKVYKT</sequence>
<proteinExistence type="predicted"/>
<reference evidence="1 2" key="1">
    <citation type="submission" date="2020-02" db="EMBL/GenBank/DDBJ databases">
        <authorList>
            <person name="Criscuolo A."/>
        </authorList>
    </citation>
    <scope>NUCLEOTIDE SEQUENCE [LARGE SCALE GENOMIC DNA]</scope>
    <source>
        <strain evidence="1">CECT7796</strain>
    </source>
</reference>
<evidence type="ECO:0000313" key="2">
    <source>
        <dbReference type="Proteomes" id="UP000474567"/>
    </source>
</evidence>
<accession>A0ABM8KMS7</accession>
<evidence type="ECO:0008006" key="3">
    <source>
        <dbReference type="Google" id="ProtNLM"/>
    </source>
</evidence>
<dbReference type="EMBL" id="CADCST010000108">
    <property type="protein sequence ID" value="CAA9200967.1"/>
    <property type="molecule type" value="Genomic_DNA"/>
</dbReference>
<comment type="caution">
    <text evidence="1">The sequence shown here is derived from an EMBL/GenBank/DDBJ whole genome shotgun (WGS) entry which is preliminary data.</text>
</comment>